<dbReference type="PANTHER" id="PTHR11085:SF4">
    <property type="entry name" value="NAD-DEPENDENT PROTEIN DEACYLASE"/>
    <property type="match status" value="1"/>
</dbReference>
<dbReference type="CDD" id="cd01412">
    <property type="entry name" value="SIRT5_Af1_CobB"/>
    <property type="match status" value="1"/>
</dbReference>
<accession>A0A0F9Q3L8</accession>
<dbReference type="GO" id="GO:0036054">
    <property type="term" value="F:protein-malonyllysine demalonylase activity"/>
    <property type="evidence" value="ECO:0007669"/>
    <property type="project" value="InterPro"/>
</dbReference>
<dbReference type="InterPro" id="IPR026590">
    <property type="entry name" value="Ssirtuin_cat_dom"/>
</dbReference>
<protein>
    <recommendedName>
        <fullName evidence="3">Deacetylase sirtuin-type domain-containing protein</fullName>
    </recommendedName>
</protein>
<dbReference type="InterPro" id="IPR050134">
    <property type="entry name" value="NAD-dep_sirtuin_deacylases"/>
</dbReference>
<dbReference type="Pfam" id="PF02146">
    <property type="entry name" value="SIR2"/>
    <property type="match status" value="1"/>
</dbReference>
<dbReference type="PROSITE" id="PS50305">
    <property type="entry name" value="SIRTUIN"/>
    <property type="match status" value="1"/>
</dbReference>
<dbReference type="HAMAP" id="MF_01121">
    <property type="entry name" value="Sirtuin_ClassIII"/>
    <property type="match status" value="1"/>
</dbReference>
<proteinExistence type="inferred from homology"/>
<dbReference type="PANTHER" id="PTHR11085">
    <property type="entry name" value="NAD-DEPENDENT PROTEIN DEACYLASE SIRTUIN-5, MITOCHONDRIAL-RELATED"/>
    <property type="match status" value="1"/>
</dbReference>
<evidence type="ECO:0000259" key="3">
    <source>
        <dbReference type="PROSITE" id="PS50305"/>
    </source>
</evidence>
<dbReference type="InterPro" id="IPR003000">
    <property type="entry name" value="Sirtuin"/>
</dbReference>
<dbReference type="Gene3D" id="3.30.1600.10">
    <property type="entry name" value="SIR2/SIRT2 'Small Domain"/>
    <property type="match status" value="1"/>
</dbReference>
<keyword evidence="1" id="KW-0808">Transferase</keyword>
<dbReference type="GO" id="GO:0070403">
    <property type="term" value="F:NAD+ binding"/>
    <property type="evidence" value="ECO:0007669"/>
    <property type="project" value="InterPro"/>
</dbReference>
<organism evidence="4">
    <name type="scientific">marine sediment metagenome</name>
    <dbReference type="NCBI Taxonomy" id="412755"/>
    <lineage>
        <taxon>unclassified sequences</taxon>
        <taxon>metagenomes</taxon>
        <taxon>ecological metagenomes</taxon>
    </lineage>
</organism>
<sequence length="251" mass="27769">MAEKLDTGPLIEVLQDASRVAVLTGAGISAESGIPTFRGEEGLWKKYRPEELATPTAFSRDPKLVWEWYDWRRVIFAQKEPNPGHKVIARWEGTFPTVSLITQNIDGLHQKAGSKNIWELHGNIWKVRCTEEGTITENYDTPLKEIPPLCPNCGALLRPHVVWFGESLSPTILQKSIQLSSECDVMFVIGTSAVVQPAASLPFEASEAGAKIVEINPDPTPFSLYADFSIRGKSGEILPLIDEELKKTSKA</sequence>
<dbReference type="GO" id="GO:0036055">
    <property type="term" value="F:protein-succinyllysine desuccinylase activity"/>
    <property type="evidence" value="ECO:0007669"/>
    <property type="project" value="InterPro"/>
</dbReference>
<evidence type="ECO:0000256" key="1">
    <source>
        <dbReference type="ARBA" id="ARBA00022679"/>
    </source>
</evidence>
<dbReference type="Gene3D" id="3.40.50.1220">
    <property type="entry name" value="TPP-binding domain"/>
    <property type="match status" value="1"/>
</dbReference>
<dbReference type="InterPro" id="IPR026591">
    <property type="entry name" value="Sirtuin_cat_small_dom_sf"/>
</dbReference>
<name>A0A0F9Q3L8_9ZZZZ</name>
<keyword evidence="2" id="KW-0520">NAD</keyword>
<dbReference type="EMBL" id="LAZR01004520">
    <property type="protein sequence ID" value="KKN07851.1"/>
    <property type="molecule type" value="Genomic_DNA"/>
</dbReference>
<dbReference type="InterPro" id="IPR029035">
    <property type="entry name" value="DHS-like_NAD/FAD-binding_dom"/>
</dbReference>
<dbReference type="GO" id="GO:0017136">
    <property type="term" value="F:histone deacetylase activity, NAD-dependent"/>
    <property type="evidence" value="ECO:0007669"/>
    <property type="project" value="TreeGrafter"/>
</dbReference>
<feature type="domain" description="Deacetylase sirtuin-type" evidence="3">
    <location>
        <begin position="1"/>
        <end position="248"/>
    </location>
</feature>
<dbReference type="InterPro" id="IPR027546">
    <property type="entry name" value="Sirtuin_class_III"/>
</dbReference>
<dbReference type="AlphaFoldDB" id="A0A0F9Q3L8"/>
<evidence type="ECO:0000256" key="2">
    <source>
        <dbReference type="ARBA" id="ARBA00023027"/>
    </source>
</evidence>
<comment type="caution">
    <text evidence="4">The sequence shown here is derived from an EMBL/GenBank/DDBJ whole genome shotgun (WGS) entry which is preliminary data.</text>
</comment>
<gene>
    <name evidence="4" type="ORF">LCGC14_1062760</name>
</gene>
<dbReference type="NCBIfam" id="NF001753">
    <property type="entry name" value="PRK00481.1-3"/>
    <property type="match status" value="1"/>
</dbReference>
<dbReference type="SUPFAM" id="SSF52467">
    <property type="entry name" value="DHS-like NAD/FAD-binding domain"/>
    <property type="match status" value="1"/>
</dbReference>
<evidence type="ECO:0000313" key="4">
    <source>
        <dbReference type="EMBL" id="KKN07851.1"/>
    </source>
</evidence>
<reference evidence="4" key="1">
    <citation type="journal article" date="2015" name="Nature">
        <title>Complex archaea that bridge the gap between prokaryotes and eukaryotes.</title>
        <authorList>
            <person name="Spang A."/>
            <person name="Saw J.H."/>
            <person name="Jorgensen S.L."/>
            <person name="Zaremba-Niedzwiedzka K."/>
            <person name="Martijn J."/>
            <person name="Lind A.E."/>
            <person name="van Eijk R."/>
            <person name="Schleper C."/>
            <person name="Guy L."/>
            <person name="Ettema T.J."/>
        </authorList>
    </citation>
    <scope>NUCLEOTIDE SEQUENCE</scope>
</reference>